<keyword evidence="2" id="KW-1185">Reference proteome</keyword>
<organism evidence="1 2">
    <name type="scientific">Schleiferia thermophila</name>
    <dbReference type="NCBI Taxonomy" id="884107"/>
    <lineage>
        <taxon>Bacteria</taxon>
        <taxon>Pseudomonadati</taxon>
        <taxon>Bacteroidota</taxon>
        <taxon>Flavobacteriia</taxon>
        <taxon>Flavobacteriales</taxon>
        <taxon>Schleiferiaceae</taxon>
        <taxon>Schleiferia</taxon>
    </lineage>
</organism>
<reference evidence="1 2" key="1">
    <citation type="submission" date="2018-07" db="EMBL/GenBank/DDBJ databases">
        <title>Genomic Encyclopedia of Type Strains, Phase IV (KMG-IV): sequencing the most valuable type-strain genomes for metagenomic binning, comparative biology and taxonomic classification.</title>
        <authorList>
            <person name="Goeker M."/>
        </authorList>
    </citation>
    <scope>NUCLEOTIDE SEQUENCE [LARGE SCALE GENOMIC DNA]</scope>
    <source>
        <strain evidence="1 2">DSM 21410</strain>
    </source>
</reference>
<sequence>MLSHPMSLHRIFLSIYQILTSVFMCEEFIQKEPENSLLAWGPDKKLLMLVSDG</sequence>
<comment type="caution">
    <text evidence="1">The sequence shown here is derived from an EMBL/GenBank/DDBJ whole genome shotgun (WGS) entry which is preliminary data.</text>
</comment>
<dbReference type="EMBL" id="QPJS01000002">
    <property type="protein sequence ID" value="RCX03975.1"/>
    <property type="molecule type" value="Genomic_DNA"/>
</dbReference>
<evidence type="ECO:0000313" key="1">
    <source>
        <dbReference type="EMBL" id="RCX03975.1"/>
    </source>
</evidence>
<gene>
    <name evidence="1" type="ORF">DES35_102434</name>
</gene>
<proteinExistence type="predicted"/>
<dbReference type="Proteomes" id="UP000253517">
    <property type="component" value="Unassembled WGS sequence"/>
</dbReference>
<accession>A0A369A456</accession>
<protein>
    <submittedName>
        <fullName evidence="1">Uncharacterized protein</fullName>
    </submittedName>
</protein>
<evidence type="ECO:0000313" key="2">
    <source>
        <dbReference type="Proteomes" id="UP000253517"/>
    </source>
</evidence>
<dbReference type="AlphaFoldDB" id="A0A369A456"/>
<name>A0A369A456_9FLAO</name>